<feature type="transmembrane region" description="Helical" evidence="5">
    <location>
        <begin position="232"/>
        <end position="250"/>
    </location>
</feature>
<feature type="transmembrane region" description="Helical" evidence="5">
    <location>
        <begin position="193"/>
        <end position="212"/>
    </location>
</feature>
<evidence type="ECO:0000256" key="1">
    <source>
        <dbReference type="ARBA" id="ARBA00004141"/>
    </source>
</evidence>
<evidence type="ECO:0000256" key="2">
    <source>
        <dbReference type="ARBA" id="ARBA00022692"/>
    </source>
</evidence>
<dbReference type="AlphaFoldDB" id="A0A538U9Y5"/>
<dbReference type="InterPro" id="IPR007016">
    <property type="entry name" value="O-antigen_ligase-rel_domated"/>
</dbReference>
<evidence type="ECO:0000256" key="3">
    <source>
        <dbReference type="ARBA" id="ARBA00022989"/>
    </source>
</evidence>
<accession>A0A538U9Y5</accession>
<dbReference type="Pfam" id="PF04932">
    <property type="entry name" value="Wzy_C"/>
    <property type="match status" value="1"/>
</dbReference>
<evidence type="ECO:0000256" key="4">
    <source>
        <dbReference type="ARBA" id="ARBA00023136"/>
    </source>
</evidence>
<dbReference type="GO" id="GO:0016020">
    <property type="term" value="C:membrane"/>
    <property type="evidence" value="ECO:0007669"/>
    <property type="project" value="UniProtKB-SubCell"/>
</dbReference>
<feature type="transmembrane region" description="Helical" evidence="5">
    <location>
        <begin position="162"/>
        <end position="181"/>
    </location>
</feature>
<evidence type="ECO:0000256" key="5">
    <source>
        <dbReference type="SAM" id="Phobius"/>
    </source>
</evidence>
<dbReference type="PANTHER" id="PTHR37422:SF13">
    <property type="entry name" value="LIPOPOLYSACCHARIDE BIOSYNTHESIS PROTEIN PA4999-RELATED"/>
    <property type="match status" value="1"/>
</dbReference>
<feature type="transmembrane region" description="Helical" evidence="5">
    <location>
        <begin position="257"/>
        <end position="290"/>
    </location>
</feature>
<dbReference type="Proteomes" id="UP000319771">
    <property type="component" value="Unassembled WGS sequence"/>
</dbReference>
<feature type="transmembrane region" description="Helical" evidence="5">
    <location>
        <begin position="134"/>
        <end position="156"/>
    </location>
</feature>
<evidence type="ECO:0000259" key="6">
    <source>
        <dbReference type="Pfam" id="PF04932"/>
    </source>
</evidence>
<sequence>MKVERHASPAVTVPRLRGSARRQARQVSGVLIAFAGAAVALVVIGVLVVLDYRMGQAPHRLVKLALGLAGMGAITLRPRLGAFVLPVLIPFLDWLPRIPVLNAANLLVFGAFAGWIFFRAVAGQPAVRSGRLGPVLGAFIGVTVLGLIRGAAMPVIGEYPTGVAALILFRSTVPFLIYFMGVSMMQGARDRRWMSAMLILGLLAEAGVTIMLGHNGWGGTRAVGSFGQPNDLGAYLALFICVAAAMLLGARAWWGRLILAGAVAAGLVGIVLTLSRGAFLSVAVGLLFVALRSSRVTALLLLVALATSPLWVPQSVKDRISSTQREDEGSDEAALDKSNQMRLNAWQLALDISKQHIFDGVGYGALAWYLQDTRAQEGREDIAGSAHNTYIRMLSEMGVFGLLAFLWLLWRCMRLSFEGVRRAASRADRQLAVALGAATLSIAISCAFGDRFFEIQNTGNFWMLCALVQDQVIESRERPA</sequence>
<protein>
    <recommendedName>
        <fullName evidence="6">O-antigen ligase-related domain-containing protein</fullName>
    </recommendedName>
</protein>
<proteinExistence type="predicted"/>
<dbReference type="EMBL" id="VBPB01000098">
    <property type="protein sequence ID" value="TMQ72660.1"/>
    <property type="molecule type" value="Genomic_DNA"/>
</dbReference>
<comment type="subcellular location">
    <subcellularLocation>
        <location evidence="1">Membrane</location>
        <topology evidence="1">Multi-pass membrane protein</topology>
    </subcellularLocation>
</comment>
<dbReference type="PANTHER" id="PTHR37422">
    <property type="entry name" value="TEICHURONIC ACID BIOSYNTHESIS PROTEIN TUAE"/>
    <property type="match status" value="1"/>
</dbReference>
<evidence type="ECO:0000313" key="8">
    <source>
        <dbReference type="Proteomes" id="UP000319771"/>
    </source>
</evidence>
<feature type="domain" description="O-antigen ligase-related" evidence="6">
    <location>
        <begin position="262"/>
        <end position="406"/>
    </location>
</feature>
<keyword evidence="4 5" id="KW-0472">Membrane</keyword>
<name>A0A538U9Y5_UNCEI</name>
<feature type="transmembrane region" description="Helical" evidence="5">
    <location>
        <begin position="100"/>
        <end position="122"/>
    </location>
</feature>
<keyword evidence="3 5" id="KW-1133">Transmembrane helix</keyword>
<feature type="transmembrane region" description="Helical" evidence="5">
    <location>
        <begin position="431"/>
        <end position="453"/>
    </location>
</feature>
<gene>
    <name evidence="7" type="ORF">E6K81_06755</name>
</gene>
<feature type="transmembrane region" description="Helical" evidence="5">
    <location>
        <begin position="390"/>
        <end position="410"/>
    </location>
</feature>
<evidence type="ECO:0000313" key="7">
    <source>
        <dbReference type="EMBL" id="TMQ72660.1"/>
    </source>
</evidence>
<reference evidence="7 8" key="1">
    <citation type="journal article" date="2019" name="Nat. Microbiol.">
        <title>Mediterranean grassland soil C-N compound turnover is dependent on rainfall and depth, and is mediated by genomically divergent microorganisms.</title>
        <authorList>
            <person name="Diamond S."/>
            <person name="Andeer P.F."/>
            <person name="Li Z."/>
            <person name="Crits-Christoph A."/>
            <person name="Burstein D."/>
            <person name="Anantharaman K."/>
            <person name="Lane K.R."/>
            <person name="Thomas B.C."/>
            <person name="Pan C."/>
            <person name="Northen T.R."/>
            <person name="Banfield J.F."/>
        </authorList>
    </citation>
    <scope>NUCLEOTIDE SEQUENCE [LARGE SCALE GENOMIC DNA]</scope>
    <source>
        <strain evidence="7">WS_11</strain>
    </source>
</reference>
<organism evidence="7 8">
    <name type="scientific">Eiseniibacteriota bacterium</name>
    <dbReference type="NCBI Taxonomy" id="2212470"/>
    <lineage>
        <taxon>Bacteria</taxon>
        <taxon>Candidatus Eiseniibacteriota</taxon>
    </lineage>
</organism>
<comment type="caution">
    <text evidence="7">The sequence shown here is derived from an EMBL/GenBank/DDBJ whole genome shotgun (WGS) entry which is preliminary data.</text>
</comment>
<dbReference type="InterPro" id="IPR051533">
    <property type="entry name" value="WaaL-like"/>
</dbReference>
<feature type="transmembrane region" description="Helical" evidence="5">
    <location>
        <begin position="27"/>
        <end position="49"/>
    </location>
</feature>
<keyword evidence="2 5" id="KW-0812">Transmembrane</keyword>